<dbReference type="AlphaFoldDB" id="A0A9X0ACT7"/>
<dbReference type="OrthoDB" id="409956at2759"/>
<proteinExistence type="predicted"/>
<feature type="compositionally biased region" description="Basic and acidic residues" evidence="1">
    <location>
        <begin position="243"/>
        <end position="259"/>
    </location>
</feature>
<evidence type="ECO:0000259" key="2">
    <source>
        <dbReference type="PROSITE" id="PS50802"/>
    </source>
</evidence>
<dbReference type="EMBL" id="JAPEIS010000013">
    <property type="protein sequence ID" value="KAJ8060471.1"/>
    <property type="molecule type" value="Genomic_DNA"/>
</dbReference>
<dbReference type="InterPro" id="IPR003323">
    <property type="entry name" value="OTU_dom"/>
</dbReference>
<gene>
    <name evidence="3" type="ORF">OCU04_010794</name>
</gene>
<dbReference type="PANTHER" id="PTHR12419">
    <property type="entry name" value="OTU DOMAIN CONTAINING PROTEIN"/>
    <property type="match status" value="1"/>
</dbReference>
<dbReference type="GO" id="GO:0004843">
    <property type="term" value="F:cysteine-type deubiquitinase activity"/>
    <property type="evidence" value="ECO:0007669"/>
    <property type="project" value="TreeGrafter"/>
</dbReference>
<organism evidence="3 4">
    <name type="scientific">Sclerotinia nivalis</name>
    <dbReference type="NCBI Taxonomy" id="352851"/>
    <lineage>
        <taxon>Eukaryota</taxon>
        <taxon>Fungi</taxon>
        <taxon>Dikarya</taxon>
        <taxon>Ascomycota</taxon>
        <taxon>Pezizomycotina</taxon>
        <taxon>Leotiomycetes</taxon>
        <taxon>Helotiales</taxon>
        <taxon>Sclerotiniaceae</taxon>
        <taxon>Sclerotinia</taxon>
    </lineage>
</organism>
<feature type="compositionally biased region" description="Low complexity" evidence="1">
    <location>
        <begin position="227"/>
        <end position="240"/>
    </location>
</feature>
<dbReference type="PANTHER" id="PTHR12419:SF7">
    <property type="entry name" value="OTU DOMAIN-CONTAINING PROTEIN 3"/>
    <property type="match status" value="1"/>
</dbReference>
<dbReference type="InterPro" id="IPR050704">
    <property type="entry name" value="Peptidase_C85-like"/>
</dbReference>
<reference evidence="3" key="1">
    <citation type="submission" date="2022-11" db="EMBL/GenBank/DDBJ databases">
        <title>Genome Resource of Sclerotinia nivalis Strain SnTB1, a Plant Pathogen Isolated from American Ginseng.</title>
        <authorList>
            <person name="Fan S."/>
        </authorList>
    </citation>
    <scope>NUCLEOTIDE SEQUENCE</scope>
    <source>
        <strain evidence="3">SnTB1</strain>
    </source>
</reference>
<dbReference type="PROSITE" id="PS50802">
    <property type="entry name" value="OTU"/>
    <property type="match status" value="1"/>
</dbReference>
<feature type="domain" description="OTU" evidence="2">
    <location>
        <begin position="22"/>
        <end position="163"/>
    </location>
</feature>
<dbReference type="GO" id="GO:0016579">
    <property type="term" value="P:protein deubiquitination"/>
    <property type="evidence" value="ECO:0007669"/>
    <property type="project" value="TreeGrafter"/>
</dbReference>
<sequence length="259" mass="28832">MAPRRSRRDPTEGFPLLIENGLVIHETPGDGNCLFRALSDQLYGDFERHLEIRRDVVEYMRAHPDYFKPFIPAGSIKRNPRRRVAAASHIDNKAAADAELEQCFQDRLKKMSRPHEWGDQPELAAFAKAYEVDVTVWHNAYKMPLLAEDGKPAKHHLHVAFDETYSHWSSVRNVNGPSSGLPAINYAEEAKVNVAVATPDVSKEVISNDSVVAKTLEPNTRGVLFGSNVSSSSSSSANSINKRRGDSGSDREERPRGAK</sequence>
<evidence type="ECO:0000256" key="1">
    <source>
        <dbReference type="SAM" id="MobiDB-lite"/>
    </source>
</evidence>
<dbReference type="Pfam" id="PF02338">
    <property type="entry name" value="OTU"/>
    <property type="match status" value="1"/>
</dbReference>
<keyword evidence="4" id="KW-1185">Reference proteome</keyword>
<dbReference type="Gene3D" id="3.90.70.80">
    <property type="match status" value="1"/>
</dbReference>
<name>A0A9X0ACT7_9HELO</name>
<accession>A0A9X0ACT7</accession>
<feature type="region of interest" description="Disordered" evidence="1">
    <location>
        <begin position="222"/>
        <end position="259"/>
    </location>
</feature>
<evidence type="ECO:0000313" key="4">
    <source>
        <dbReference type="Proteomes" id="UP001152300"/>
    </source>
</evidence>
<dbReference type="InterPro" id="IPR038765">
    <property type="entry name" value="Papain-like_cys_pep_sf"/>
</dbReference>
<comment type="caution">
    <text evidence="3">The sequence shown here is derived from an EMBL/GenBank/DDBJ whole genome shotgun (WGS) entry which is preliminary data.</text>
</comment>
<dbReference type="SUPFAM" id="SSF54001">
    <property type="entry name" value="Cysteine proteinases"/>
    <property type="match status" value="1"/>
</dbReference>
<dbReference type="CDD" id="cd22756">
    <property type="entry name" value="OTU_OTUD3-like"/>
    <property type="match status" value="1"/>
</dbReference>
<dbReference type="Proteomes" id="UP001152300">
    <property type="component" value="Unassembled WGS sequence"/>
</dbReference>
<protein>
    <recommendedName>
        <fullName evidence="2">OTU domain-containing protein</fullName>
    </recommendedName>
</protein>
<evidence type="ECO:0000313" key="3">
    <source>
        <dbReference type="EMBL" id="KAJ8060471.1"/>
    </source>
</evidence>